<accession>A0AAW0FBH1</accession>
<keyword evidence="3" id="KW-1185">Reference proteome</keyword>
<dbReference type="Pfam" id="PF10450">
    <property type="entry name" value="POC1"/>
    <property type="match status" value="1"/>
</dbReference>
<protein>
    <recommendedName>
        <fullName evidence="4">Proteasome assembly chaperone 1</fullName>
    </recommendedName>
</protein>
<comment type="caution">
    <text evidence="2">The sequence shown here is derived from an EMBL/GenBank/DDBJ whole genome shotgun (WGS) entry which is preliminary data.</text>
</comment>
<name>A0AAW0FBH1_9APHY</name>
<proteinExistence type="predicted"/>
<dbReference type="InterPro" id="IPR038605">
    <property type="entry name" value="Pba1_sf"/>
</dbReference>
<dbReference type="Gene3D" id="3.40.50.12120">
    <property type="entry name" value="POC1 chaperone"/>
    <property type="match status" value="1"/>
</dbReference>
<dbReference type="GO" id="GO:0043248">
    <property type="term" value="P:proteasome assembly"/>
    <property type="evidence" value="ECO:0007669"/>
    <property type="project" value="InterPro"/>
</dbReference>
<feature type="region of interest" description="Disordered" evidence="1">
    <location>
        <begin position="15"/>
        <end position="39"/>
    </location>
</feature>
<sequence length="285" mass="31851">MLLTRQTTNKIKFKPWNDGPAPRHTFEDEFEGDETKPSPVPEIKIDLKEHGSIDYLIVAPKNISVIVDSLPQRKAIGSIRISYPELKVQTTTQESTEDDYDEDEQLYNAIHESNSSSMYSELEIPINVYGGSIAGIVVPHFTNAITYNILSRRIIEAFDSMVKKDWITLSPCSINNNQSLNKLNISTGNSLLEMIPNLKPPHFITGIGASIISELNNLGTSSFIPLVLNSEGQPGFEKVSNDAIVDSGYVLSEILIKDHYKDDYLKKISSSVRKFNSYSNSGMYL</sequence>
<dbReference type="Proteomes" id="UP001385951">
    <property type="component" value="Unassembled WGS sequence"/>
</dbReference>
<dbReference type="EMBL" id="JASBNA010000067">
    <property type="protein sequence ID" value="KAK7678773.1"/>
    <property type="molecule type" value="Genomic_DNA"/>
</dbReference>
<evidence type="ECO:0000313" key="2">
    <source>
        <dbReference type="EMBL" id="KAK7678773.1"/>
    </source>
</evidence>
<dbReference type="AlphaFoldDB" id="A0AAW0FBH1"/>
<reference evidence="2 3" key="1">
    <citation type="submission" date="2022-09" db="EMBL/GenBank/DDBJ databases">
        <authorList>
            <person name="Palmer J.M."/>
        </authorList>
    </citation>
    <scope>NUCLEOTIDE SEQUENCE [LARGE SCALE GENOMIC DNA]</scope>
    <source>
        <strain evidence="2 3">DSM 7382</strain>
    </source>
</reference>
<evidence type="ECO:0008006" key="4">
    <source>
        <dbReference type="Google" id="ProtNLM"/>
    </source>
</evidence>
<evidence type="ECO:0000256" key="1">
    <source>
        <dbReference type="SAM" id="MobiDB-lite"/>
    </source>
</evidence>
<organism evidence="2 3">
    <name type="scientific">Cerrena zonata</name>
    <dbReference type="NCBI Taxonomy" id="2478898"/>
    <lineage>
        <taxon>Eukaryota</taxon>
        <taxon>Fungi</taxon>
        <taxon>Dikarya</taxon>
        <taxon>Basidiomycota</taxon>
        <taxon>Agaricomycotina</taxon>
        <taxon>Agaricomycetes</taxon>
        <taxon>Polyporales</taxon>
        <taxon>Cerrenaceae</taxon>
        <taxon>Cerrena</taxon>
    </lineage>
</organism>
<gene>
    <name evidence="2" type="ORF">QCA50_018208</name>
</gene>
<evidence type="ECO:0000313" key="3">
    <source>
        <dbReference type="Proteomes" id="UP001385951"/>
    </source>
</evidence>
<dbReference type="InterPro" id="IPR018855">
    <property type="entry name" value="Psome_chaperone_1_fun"/>
</dbReference>